<dbReference type="InterPro" id="IPR029020">
    <property type="entry name" value="Ammonium/urea_transptr"/>
</dbReference>
<proteinExistence type="inferred from homology"/>
<evidence type="ECO:0000256" key="4">
    <source>
        <dbReference type="ARBA" id="ARBA00022692"/>
    </source>
</evidence>
<keyword evidence="4 9" id="KW-0812">Transmembrane</keyword>
<evidence type="ECO:0000313" key="11">
    <source>
        <dbReference type="RefSeq" id="XP_052133409.1"/>
    </source>
</evidence>
<feature type="transmembrane region" description="Helical" evidence="9">
    <location>
        <begin position="266"/>
        <end position="296"/>
    </location>
</feature>
<gene>
    <name evidence="11" type="primary">LOC113209787</name>
</gene>
<dbReference type="GO" id="GO:0015204">
    <property type="term" value="F:urea transmembrane transporter activity"/>
    <property type="evidence" value="ECO:0007669"/>
    <property type="project" value="InterPro"/>
</dbReference>
<dbReference type="RefSeq" id="XP_052133409.1">
    <property type="nucleotide sequence ID" value="XM_052277449.1"/>
</dbReference>
<protein>
    <submittedName>
        <fullName evidence="11">Urea transporter 1-like</fullName>
    </submittedName>
</protein>
<accession>A0A9C6XVX0</accession>
<name>A0A9C6XVX0_FRAOC</name>
<keyword evidence="10" id="KW-1185">Reference proteome</keyword>
<feature type="region of interest" description="Disordered" evidence="8">
    <location>
        <begin position="55"/>
        <end position="75"/>
    </location>
</feature>
<dbReference type="PANTHER" id="PTHR10464">
    <property type="entry name" value="UREA TRANSPORTER"/>
    <property type="match status" value="1"/>
</dbReference>
<keyword evidence="5 9" id="KW-1133">Transmembrane helix</keyword>
<reference evidence="11" key="1">
    <citation type="submission" date="2025-08" db="UniProtKB">
        <authorList>
            <consortium name="RefSeq"/>
        </authorList>
    </citation>
    <scope>IDENTIFICATION</scope>
    <source>
        <tissue evidence="11">Whole organism</tissue>
    </source>
</reference>
<evidence type="ECO:0000256" key="9">
    <source>
        <dbReference type="SAM" id="Phobius"/>
    </source>
</evidence>
<comment type="similarity">
    <text evidence="2">Belongs to the urea transporter family.</text>
</comment>
<keyword evidence="3" id="KW-1003">Cell membrane</keyword>
<dbReference type="Pfam" id="PF03253">
    <property type="entry name" value="UT"/>
    <property type="match status" value="1"/>
</dbReference>
<organism evidence="10 11">
    <name type="scientific">Frankliniella occidentalis</name>
    <name type="common">Western flower thrips</name>
    <name type="synonym">Euthrips occidentalis</name>
    <dbReference type="NCBI Taxonomy" id="133901"/>
    <lineage>
        <taxon>Eukaryota</taxon>
        <taxon>Metazoa</taxon>
        <taxon>Ecdysozoa</taxon>
        <taxon>Arthropoda</taxon>
        <taxon>Hexapoda</taxon>
        <taxon>Insecta</taxon>
        <taxon>Pterygota</taxon>
        <taxon>Neoptera</taxon>
        <taxon>Paraneoptera</taxon>
        <taxon>Thysanoptera</taxon>
        <taxon>Terebrantia</taxon>
        <taxon>Thripoidea</taxon>
        <taxon>Thripidae</taxon>
        <taxon>Frankliniella</taxon>
    </lineage>
</organism>
<evidence type="ECO:0000256" key="3">
    <source>
        <dbReference type="ARBA" id="ARBA00022475"/>
    </source>
</evidence>
<keyword evidence="6 9" id="KW-0472">Membrane</keyword>
<dbReference type="KEGG" id="foc:113209787"/>
<dbReference type="InterPro" id="IPR004937">
    <property type="entry name" value="Urea_transporter"/>
</dbReference>
<feature type="transmembrane region" description="Helical" evidence="9">
    <location>
        <begin position="227"/>
        <end position="246"/>
    </location>
</feature>
<evidence type="ECO:0000256" key="2">
    <source>
        <dbReference type="ARBA" id="ARBA00005914"/>
    </source>
</evidence>
<evidence type="ECO:0000313" key="10">
    <source>
        <dbReference type="Proteomes" id="UP000504606"/>
    </source>
</evidence>
<evidence type="ECO:0000256" key="1">
    <source>
        <dbReference type="ARBA" id="ARBA00004651"/>
    </source>
</evidence>
<feature type="transmembrane region" description="Helical" evidence="9">
    <location>
        <begin position="198"/>
        <end position="220"/>
    </location>
</feature>
<dbReference type="Proteomes" id="UP000504606">
    <property type="component" value="Unplaced"/>
</dbReference>
<feature type="transmembrane region" description="Helical" evidence="9">
    <location>
        <begin position="358"/>
        <end position="376"/>
    </location>
</feature>
<dbReference type="AlphaFoldDB" id="A0A9C6XVX0"/>
<feature type="compositionally biased region" description="Basic and acidic residues" evidence="8">
    <location>
        <begin position="64"/>
        <end position="75"/>
    </location>
</feature>
<feature type="transmembrane region" description="Helical" evidence="9">
    <location>
        <begin position="334"/>
        <end position="353"/>
    </location>
</feature>
<feature type="transmembrane region" description="Helical" evidence="9">
    <location>
        <begin position="303"/>
        <end position="328"/>
    </location>
</feature>
<evidence type="ECO:0000256" key="5">
    <source>
        <dbReference type="ARBA" id="ARBA00022989"/>
    </source>
</evidence>
<dbReference type="OrthoDB" id="426293at2759"/>
<evidence type="ECO:0000256" key="6">
    <source>
        <dbReference type="ARBA" id="ARBA00023136"/>
    </source>
</evidence>
<evidence type="ECO:0000256" key="7">
    <source>
        <dbReference type="ARBA" id="ARBA00033993"/>
    </source>
</evidence>
<dbReference type="GO" id="GO:0005886">
    <property type="term" value="C:plasma membrane"/>
    <property type="evidence" value="ECO:0007669"/>
    <property type="project" value="UniProtKB-SubCell"/>
</dbReference>
<evidence type="ECO:0000256" key="8">
    <source>
        <dbReference type="SAM" id="MobiDB-lite"/>
    </source>
</evidence>
<comment type="catalytic activity">
    <reaction evidence="7">
        <text>urea(in) = urea(out)</text>
        <dbReference type="Rhea" id="RHEA:32799"/>
        <dbReference type="ChEBI" id="CHEBI:16199"/>
    </reaction>
</comment>
<dbReference type="GeneID" id="113209787"/>
<comment type="subcellular location">
    <subcellularLocation>
        <location evidence="1">Cell membrane</location>
        <topology evidence="1">Multi-pass membrane protein</topology>
    </subcellularLocation>
</comment>
<dbReference type="Gene3D" id="1.10.3430.10">
    <property type="entry name" value="Ammonium transporter AmtB like domains"/>
    <property type="match status" value="1"/>
</dbReference>
<dbReference type="PANTHER" id="PTHR10464:SF4">
    <property type="entry name" value="UREA TRANSPORTER"/>
    <property type="match status" value="1"/>
</dbReference>
<sequence>MRNVNVPRPGWVNDRVGGVDVPKAADAAAPALYPQGPKGIAATKDRRAALATPVALPPDLDQESVTHSEPEEESHGVLSQIMLGSSPALARALAARPLSAAWAPAHWLHSVLRATGAPCFLDNPFSGALILVAMAVDESCGPEGAGATLLGATCALAVAMALLGERSLALSSPGLTFNGALIGVTLGNGTALHDRAWLLAPIVVLSALSAWLSRGLSAVLARVEMPALNLAFNVLVALWLAVEASWAPGWRAPAGSYPANASTVDWAQVATSVLMAPGPVFACTSITSCCLLYVAFLVFSPMLFVVGLIGAAVGTLIGVALCPGAELASLYAGQWGYCPLLTACALGGVFFVCNVQSVVLSAAGAVTAALTYGALLRVLQPLGVPVLAWPFVLSTWMLVGNPRSSLSLTPVPLAEVTTPEEARRREQQLRALDQPPGVALQAVHAPRPSTRAGFWH</sequence>